<evidence type="ECO:0000256" key="2">
    <source>
        <dbReference type="SAM" id="Phobius"/>
    </source>
</evidence>
<keyword evidence="4" id="KW-1185">Reference proteome</keyword>
<name>A0ABR1LJW6_9PEZI</name>
<accession>A0ABR1LJW6</accession>
<dbReference type="EMBL" id="JBBPDW010000040">
    <property type="protein sequence ID" value="KAK7535513.1"/>
    <property type="molecule type" value="Genomic_DNA"/>
</dbReference>
<gene>
    <name evidence="3" type="ORF">IWX46DRAFT_302453</name>
</gene>
<feature type="transmembrane region" description="Helical" evidence="2">
    <location>
        <begin position="102"/>
        <end position="119"/>
    </location>
</feature>
<evidence type="ECO:0000313" key="4">
    <source>
        <dbReference type="Proteomes" id="UP001365128"/>
    </source>
</evidence>
<sequence length="157" mass="17374">MGRPWETCVEMQFKGTKAGAKIVGDARRKGAAVVSNDSAAHDVEIRQIWGSAQKTRFVMRQKRRARSEEPIKLLQDIKTTQKNAEKKKKKKNNSRSGTKHSVMGYCLIILSAIGCWACLGRHDRVILRHFVGTALGSIVGVEPAFSGSILFHPDDGN</sequence>
<organism evidence="3 4">
    <name type="scientific">Phyllosticta citricarpa</name>
    <dbReference type="NCBI Taxonomy" id="55181"/>
    <lineage>
        <taxon>Eukaryota</taxon>
        <taxon>Fungi</taxon>
        <taxon>Dikarya</taxon>
        <taxon>Ascomycota</taxon>
        <taxon>Pezizomycotina</taxon>
        <taxon>Dothideomycetes</taxon>
        <taxon>Dothideomycetes incertae sedis</taxon>
        <taxon>Botryosphaeriales</taxon>
        <taxon>Phyllostictaceae</taxon>
        <taxon>Phyllosticta</taxon>
    </lineage>
</organism>
<proteinExistence type="predicted"/>
<keyword evidence="2" id="KW-1133">Transmembrane helix</keyword>
<evidence type="ECO:0000256" key="1">
    <source>
        <dbReference type="SAM" id="MobiDB-lite"/>
    </source>
</evidence>
<evidence type="ECO:0000313" key="3">
    <source>
        <dbReference type="EMBL" id="KAK7535513.1"/>
    </source>
</evidence>
<reference evidence="3 4" key="1">
    <citation type="submission" date="2024-04" db="EMBL/GenBank/DDBJ databases">
        <title>Phyllosticta paracitricarpa is synonymous to the EU quarantine fungus P. citricarpa based on phylogenomic analyses.</title>
        <authorList>
            <consortium name="Lawrence Berkeley National Laboratory"/>
            <person name="Van Ingen-Buijs V.A."/>
            <person name="Van Westerhoven A.C."/>
            <person name="Haridas S."/>
            <person name="Skiadas P."/>
            <person name="Martin F."/>
            <person name="Groenewald J.Z."/>
            <person name="Crous P.W."/>
            <person name="Seidl M.F."/>
        </authorList>
    </citation>
    <scope>NUCLEOTIDE SEQUENCE [LARGE SCALE GENOMIC DNA]</scope>
    <source>
        <strain evidence="3 4">CBS 122670</strain>
    </source>
</reference>
<keyword evidence="2" id="KW-0472">Membrane</keyword>
<comment type="caution">
    <text evidence="3">The sequence shown here is derived from an EMBL/GenBank/DDBJ whole genome shotgun (WGS) entry which is preliminary data.</text>
</comment>
<keyword evidence="2" id="KW-0812">Transmembrane</keyword>
<protein>
    <submittedName>
        <fullName evidence="3">Uncharacterized protein</fullName>
    </submittedName>
</protein>
<feature type="region of interest" description="Disordered" evidence="1">
    <location>
        <begin position="60"/>
        <end position="98"/>
    </location>
</feature>
<dbReference type="Proteomes" id="UP001365128">
    <property type="component" value="Unassembled WGS sequence"/>
</dbReference>